<sequence>MNAEKCKSQCAELRWYTSSYSSEEGGECVEVALTPAFVLVRDSKSGVESPRLRVTAEAWDAFLKDL</sequence>
<keyword evidence="3" id="KW-1185">Reference proteome</keyword>
<name>A0ABT2JTQ2_9ACTN</name>
<dbReference type="Proteomes" id="UP001156389">
    <property type="component" value="Unassembled WGS sequence"/>
</dbReference>
<dbReference type="RefSeq" id="WP_260218058.1">
    <property type="nucleotide sequence ID" value="NZ_JAJAGO010000005.1"/>
</dbReference>
<dbReference type="Pfam" id="PF04149">
    <property type="entry name" value="DUF397"/>
    <property type="match status" value="1"/>
</dbReference>
<evidence type="ECO:0000313" key="3">
    <source>
        <dbReference type="Proteomes" id="UP001156389"/>
    </source>
</evidence>
<organism evidence="2 3">
    <name type="scientific">Streptomyces gossypii</name>
    <dbReference type="NCBI Taxonomy" id="2883101"/>
    <lineage>
        <taxon>Bacteria</taxon>
        <taxon>Bacillati</taxon>
        <taxon>Actinomycetota</taxon>
        <taxon>Actinomycetes</taxon>
        <taxon>Kitasatosporales</taxon>
        <taxon>Streptomycetaceae</taxon>
        <taxon>Streptomyces</taxon>
    </lineage>
</organism>
<protein>
    <submittedName>
        <fullName evidence="2">DUF397 domain-containing protein</fullName>
    </submittedName>
</protein>
<gene>
    <name evidence="2" type="ORF">LHJ74_12605</name>
</gene>
<evidence type="ECO:0000259" key="1">
    <source>
        <dbReference type="Pfam" id="PF04149"/>
    </source>
</evidence>
<accession>A0ABT2JTQ2</accession>
<evidence type="ECO:0000313" key="2">
    <source>
        <dbReference type="EMBL" id="MCT2590740.1"/>
    </source>
</evidence>
<proteinExistence type="predicted"/>
<feature type="domain" description="DUF397" evidence="1">
    <location>
        <begin position="13"/>
        <end position="65"/>
    </location>
</feature>
<dbReference type="InterPro" id="IPR007278">
    <property type="entry name" value="DUF397"/>
</dbReference>
<reference evidence="2 3" key="1">
    <citation type="submission" date="2021-10" db="EMBL/GenBank/DDBJ databases">
        <title>Streptomyces gossypii sp. nov., isolated from soil collected from cotton field.</title>
        <authorList>
            <person name="Ge X."/>
            <person name="Chen X."/>
            <person name="Liu W."/>
        </authorList>
    </citation>
    <scope>NUCLEOTIDE SEQUENCE [LARGE SCALE GENOMIC DNA]</scope>
    <source>
        <strain evidence="2 3">N2-109</strain>
    </source>
</reference>
<comment type="caution">
    <text evidence="2">The sequence shown here is derived from an EMBL/GenBank/DDBJ whole genome shotgun (WGS) entry which is preliminary data.</text>
</comment>
<dbReference type="EMBL" id="JAJAGO010000005">
    <property type="protein sequence ID" value="MCT2590740.1"/>
    <property type="molecule type" value="Genomic_DNA"/>
</dbReference>